<organism evidence="2 3">
    <name type="scientific">Streblomastix strix</name>
    <dbReference type="NCBI Taxonomy" id="222440"/>
    <lineage>
        <taxon>Eukaryota</taxon>
        <taxon>Metamonada</taxon>
        <taxon>Preaxostyla</taxon>
        <taxon>Oxymonadida</taxon>
        <taxon>Streblomastigidae</taxon>
        <taxon>Streblomastix</taxon>
    </lineage>
</organism>
<feature type="region of interest" description="Disordered" evidence="1">
    <location>
        <begin position="119"/>
        <end position="139"/>
    </location>
</feature>
<name>A0A5J4XBU0_9EUKA</name>
<sequence length="179" mass="20775">MEKKSRCIGKTRPRVQPLLSSHRPIQGRKQSKLKVPGQRLERTGAANGFIYPNAQSSHIKQLAVPTELQMEPWNPSDITDGNFEAQSASTENEFVFVLTHRQEFEQYELEPMQVQGLLELNNHPDNPQNESPQGKNRDYNIANFESGPLILMQFWRHQQHGIFYKLFLKEAKPQYNNFI</sequence>
<accession>A0A5J4XBU0</accession>
<feature type="compositionally biased region" description="Polar residues" evidence="1">
    <location>
        <begin position="123"/>
        <end position="134"/>
    </location>
</feature>
<evidence type="ECO:0000313" key="3">
    <source>
        <dbReference type="Proteomes" id="UP000324800"/>
    </source>
</evidence>
<protein>
    <submittedName>
        <fullName evidence="2">Uncharacterized protein</fullName>
    </submittedName>
</protein>
<evidence type="ECO:0000256" key="1">
    <source>
        <dbReference type="SAM" id="MobiDB-lite"/>
    </source>
</evidence>
<proteinExistence type="predicted"/>
<evidence type="ECO:0000313" key="2">
    <source>
        <dbReference type="EMBL" id="KAA6403979.1"/>
    </source>
</evidence>
<comment type="caution">
    <text evidence="2">The sequence shown here is derived from an EMBL/GenBank/DDBJ whole genome shotgun (WGS) entry which is preliminary data.</text>
</comment>
<dbReference type="EMBL" id="SNRW01000040">
    <property type="protein sequence ID" value="KAA6403979.1"/>
    <property type="molecule type" value="Genomic_DNA"/>
</dbReference>
<gene>
    <name evidence="2" type="ORF">EZS28_000489</name>
</gene>
<dbReference type="Proteomes" id="UP000324800">
    <property type="component" value="Unassembled WGS sequence"/>
</dbReference>
<reference evidence="2 3" key="1">
    <citation type="submission" date="2019-03" db="EMBL/GenBank/DDBJ databases">
        <title>Single cell metagenomics reveals metabolic interactions within the superorganism composed of flagellate Streblomastix strix and complex community of Bacteroidetes bacteria on its surface.</title>
        <authorList>
            <person name="Treitli S.C."/>
            <person name="Kolisko M."/>
            <person name="Husnik F."/>
            <person name="Keeling P."/>
            <person name="Hampl V."/>
        </authorList>
    </citation>
    <scope>NUCLEOTIDE SEQUENCE [LARGE SCALE GENOMIC DNA]</scope>
    <source>
        <strain evidence="2">ST1C</strain>
    </source>
</reference>
<dbReference type="AlphaFoldDB" id="A0A5J4XBU0"/>